<name>A0ABW6Y1C9_9ACTN</name>
<dbReference type="InterPro" id="IPR025850">
    <property type="entry name" value="SUKH-3"/>
</dbReference>
<dbReference type="EMBL" id="JBIBDZ010000014">
    <property type="protein sequence ID" value="MFF5923529.1"/>
    <property type="molecule type" value="Genomic_DNA"/>
</dbReference>
<reference evidence="2 3" key="1">
    <citation type="submission" date="2024-10" db="EMBL/GenBank/DDBJ databases">
        <title>The Natural Products Discovery Center: Release of the First 8490 Sequenced Strains for Exploring Actinobacteria Biosynthetic Diversity.</title>
        <authorList>
            <person name="Kalkreuter E."/>
            <person name="Kautsar S.A."/>
            <person name="Yang D."/>
            <person name="Bader C.D."/>
            <person name="Teijaro C.N."/>
            <person name="Fluegel L."/>
            <person name="Davis C.M."/>
            <person name="Simpson J.R."/>
            <person name="Lauterbach L."/>
            <person name="Steele A.D."/>
            <person name="Gui C."/>
            <person name="Meng S."/>
            <person name="Li G."/>
            <person name="Viehrig K."/>
            <person name="Ye F."/>
            <person name="Su P."/>
            <person name="Kiefer A.F."/>
            <person name="Nichols A."/>
            <person name="Cepeda A.J."/>
            <person name="Yan W."/>
            <person name="Fan B."/>
            <person name="Jiang Y."/>
            <person name="Adhikari A."/>
            <person name="Zheng C.-J."/>
            <person name="Schuster L."/>
            <person name="Cowan T.M."/>
            <person name="Smanski M.J."/>
            <person name="Chevrette M.G."/>
            <person name="De Carvalho L.P.S."/>
            <person name="Shen B."/>
        </authorList>
    </citation>
    <scope>NUCLEOTIDE SEQUENCE [LARGE SCALE GENOMIC DNA]</scope>
    <source>
        <strain evidence="2 3">NPDC012605</strain>
    </source>
</reference>
<evidence type="ECO:0000313" key="3">
    <source>
        <dbReference type="Proteomes" id="UP001602370"/>
    </source>
</evidence>
<accession>A0ABW6Y1C9</accession>
<comment type="caution">
    <text evidence="2">The sequence shown here is derived from an EMBL/GenBank/DDBJ whole genome shotgun (WGS) entry which is preliminary data.</text>
</comment>
<dbReference type="Proteomes" id="UP001602370">
    <property type="component" value="Unassembled WGS sequence"/>
</dbReference>
<feature type="compositionally biased region" description="Basic residues" evidence="1">
    <location>
        <begin position="90"/>
        <end position="107"/>
    </location>
</feature>
<gene>
    <name evidence="2" type="ORF">ACFY8C_35210</name>
</gene>
<dbReference type="RefSeq" id="WP_078944882.1">
    <property type="nucleotide sequence ID" value="NZ_JBIBDZ010000014.1"/>
</dbReference>
<protein>
    <submittedName>
        <fullName evidence="2">SUKH-3 domain-containing protein</fullName>
    </submittedName>
</protein>
<evidence type="ECO:0000256" key="1">
    <source>
        <dbReference type="SAM" id="MobiDB-lite"/>
    </source>
</evidence>
<sequence length="107" mass="12394">MHFTPVPDRGHLFEDMAELSRGLSARVFPVGWDSCEGEVFVMDERSRFLCMHHTGDSSMGTGKHAAMIGLFRRPMRDAEDFYVRPDPRRGRVAAPRRHDRRPHPPHR</sequence>
<keyword evidence="3" id="KW-1185">Reference proteome</keyword>
<proteinExistence type="predicted"/>
<feature type="region of interest" description="Disordered" evidence="1">
    <location>
        <begin position="82"/>
        <end position="107"/>
    </location>
</feature>
<dbReference type="Pfam" id="PF14433">
    <property type="entry name" value="SUKH-3"/>
    <property type="match status" value="1"/>
</dbReference>
<organism evidence="2 3">
    <name type="scientific">Streptomyces flavochromogenes</name>
    <dbReference type="NCBI Taxonomy" id="68199"/>
    <lineage>
        <taxon>Bacteria</taxon>
        <taxon>Bacillati</taxon>
        <taxon>Actinomycetota</taxon>
        <taxon>Actinomycetes</taxon>
        <taxon>Kitasatosporales</taxon>
        <taxon>Streptomycetaceae</taxon>
        <taxon>Streptomyces</taxon>
    </lineage>
</organism>
<evidence type="ECO:0000313" key="2">
    <source>
        <dbReference type="EMBL" id="MFF5923529.1"/>
    </source>
</evidence>